<feature type="transmembrane region" description="Helical" evidence="1">
    <location>
        <begin position="230"/>
        <end position="248"/>
    </location>
</feature>
<reference evidence="2 3" key="1">
    <citation type="submission" date="2016-11" db="EMBL/GenBank/DDBJ databases">
        <authorList>
            <person name="Jaros S."/>
            <person name="Januszkiewicz K."/>
            <person name="Wedrychowicz H."/>
        </authorList>
    </citation>
    <scope>NUCLEOTIDE SEQUENCE [LARGE SCALE GENOMIC DNA]</scope>
    <source>
        <strain evidence="2 3">DSM 17918</strain>
    </source>
</reference>
<dbReference type="InterPro" id="IPR010390">
    <property type="entry name" value="ABC-2_transporter-like"/>
</dbReference>
<protein>
    <submittedName>
        <fullName evidence="2">ABC-2 type transport system permease protein</fullName>
    </submittedName>
</protein>
<keyword evidence="1" id="KW-0472">Membrane</keyword>
<dbReference type="Proteomes" id="UP000184088">
    <property type="component" value="Unassembled WGS sequence"/>
</dbReference>
<keyword evidence="1" id="KW-1133">Transmembrane helix</keyword>
<dbReference type="OrthoDB" id="9788195at2"/>
<dbReference type="RefSeq" id="WP_073341136.1">
    <property type="nucleotide sequence ID" value="NZ_FQVH01000001.1"/>
</dbReference>
<keyword evidence="3" id="KW-1185">Reference proteome</keyword>
<feature type="transmembrane region" description="Helical" evidence="1">
    <location>
        <begin position="143"/>
        <end position="165"/>
    </location>
</feature>
<dbReference type="PANTHER" id="PTHR36833">
    <property type="entry name" value="SLR0610 PROTEIN-RELATED"/>
    <property type="match status" value="1"/>
</dbReference>
<evidence type="ECO:0000313" key="2">
    <source>
        <dbReference type="EMBL" id="SHE34813.1"/>
    </source>
</evidence>
<evidence type="ECO:0000313" key="3">
    <source>
        <dbReference type="Proteomes" id="UP000184088"/>
    </source>
</evidence>
<name>A0A1M4SRC4_9THEO</name>
<dbReference type="PANTHER" id="PTHR36833:SF1">
    <property type="entry name" value="INTEGRAL MEMBRANE TRANSPORT PROTEIN"/>
    <property type="match status" value="1"/>
</dbReference>
<sequence length="265" mass="29849">MLTEVKSHLKLIARYFLLNLSSAMEYRVSFILQVLGMALNNSAFLVFWWLLFEKVGNVGGYGLKEVLLLWGLASSSYGMAHIVFGNIRNITNIIVNGELDIYLLQPKNVLVNLLVSNTMVSAWGDLTYGYILFFISQGFNIKAFLLFTLFCITGALLHTGLMVVAHSFSFYLGNAGFLAETIKEFIVSFTIYPEGIFKGLTLFILYTIIPAAFITYIPVNIIKTFSTEKILILLAFVLLYTTIAFIIFEKGLKKYESGNLINTRM</sequence>
<feature type="transmembrane region" description="Helical" evidence="1">
    <location>
        <begin position="30"/>
        <end position="51"/>
    </location>
</feature>
<dbReference type="AlphaFoldDB" id="A0A1M4SRC4"/>
<organism evidence="2 3">
    <name type="scientific">Caldanaerobius fijiensis DSM 17918</name>
    <dbReference type="NCBI Taxonomy" id="1121256"/>
    <lineage>
        <taxon>Bacteria</taxon>
        <taxon>Bacillati</taxon>
        <taxon>Bacillota</taxon>
        <taxon>Clostridia</taxon>
        <taxon>Thermoanaerobacterales</taxon>
        <taxon>Thermoanaerobacteraceae</taxon>
        <taxon>Caldanaerobius</taxon>
    </lineage>
</organism>
<dbReference type="EMBL" id="FQVH01000001">
    <property type="protein sequence ID" value="SHE34813.1"/>
    <property type="molecule type" value="Genomic_DNA"/>
</dbReference>
<dbReference type="Pfam" id="PF06182">
    <property type="entry name" value="ABC2_membrane_6"/>
    <property type="match status" value="1"/>
</dbReference>
<evidence type="ECO:0000256" key="1">
    <source>
        <dbReference type="SAM" id="Phobius"/>
    </source>
</evidence>
<accession>A0A1M4SRC4</accession>
<gene>
    <name evidence="2" type="ORF">SAMN02746089_00107</name>
</gene>
<feature type="transmembrane region" description="Helical" evidence="1">
    <location>
        <begin position="199"/>
        <end position="218"/>
    </location>
</feature>
<keyword evidence="1" id="KW-0812">Transmembrane</keyword>
<proteinExistence type="predicted"/>
<dbReference type="STRING" id="1121256.SAMN02746089_00107"/>